<feature type="chain" id="PRO_5031330306" evidence="1">
    <location>
        <begin position="19"/>
        <end position="110"/>
    </location>
</feature>
<evidence type="ECO:0000313" key="3">
    <source>
        <dbReference type="Proteomes" id="UP000555546"/>
    </source>
</evidence>
<name>A0A7W9ELA9_9HYPH</name>
<comment type="caution">
    <text evidence="2">The sequence shown here is derived from an EMBL/GenBank/DDBJ whole genome shotgun (WGS) entry which is preliminary data.</text>
</comment>
<accession>A0A7W9ELA9</accession>
<dbReference type="AlphaFoldDB" id="A0A7W9ELA9"/>
<evidence type="ECO:0000313" key="2">
    <source>
        <dbReference type="EMBL" id="MBB5702132.1"/>
    </source>
</evidence>
<reference evidence="2 3" key="1">
    <citation type="submission" date="2020-08" db="EMBL/GenBank/DDBJ databases">
        <title>Genomic Encyclopedia of Type Strains, Phase IV (KMG-IV): sequencing the most valuable type-strain genomes for metagenomic binning, comparative biology and taxonomic classification.</title>
        <authorList>
            <person name="Goeker M."/>
        </authorList>
    </citation>
    <scope>NUCLEOTIDE SEQUENCE [LARGE SCALE GENOMIC DNA]</scope>
    <source>
        <strain evidence="2 3">DSM 26944</strain>
    </source>
</reference>
<proteinExistence type="predicted"/>
<dbReference type="EMBL" id="JACIJG010000006">
    <property type="protein sequence ID" value="MBB5702132.1"/>
    <property type="molecule type" value="Genomic_DNA"/>
</dbReference>
<protein>
    <submittedName>
        <fullName evidence="2">Skp family chaperone for outer membrane proteins</fullName>
    </submittedName>
</protein>
<gene>
    <name evidence="2" type="ORF">FHS76_002007</name>
</gene>
<dbReference type="Proteomes" id="UP000555546">
    <property type="component" value="Unassembled WGS sequence"/>
</dbReference>
<keyword evidence="3" id="KW-1185">Reference proteome</keyword>
<dbReference type="RefSeq" id="WP_183651395.1">
    <property type="nucleotide sequence ID" value="NZ_JACIJG010000006.1"/>
</dbReference>
<sequence>MSKFLVSAFLFLSLTACASSERKANETALITRCNAPNASLGDPGMELCSLYDRKASDRLLAKKKAEFNRNLEKARAETKAHPEKYQTSGTALRCTGTNYGGSGLVSMTCY</sequence>
<feature type="signal peptide" evidence="1">
    <location>
        <begin position="1"/>
        <end position="18"/>
    </location>
</feature>
<evidence type="ECO:0000256" key="1">
    <source>
        <dbReference type="SAM" id="SignalP"/>
    </source>
</evidence>
<organism evidence="2 3">
    <name type="scientific">Brucella daejeonensis</name>
    <dbReference type="NCBI Taxonomy" id="659015"/>
    <lineage>
        <taxon>Bacteria</taxon>
        <taxon>Pseudomonadati</taxon>
        <taxon>Pseudomonadota</taxon>
        <taxon>Alphaproteobacteria</taxon>
        <taxon>Hyphomicrobiales</taxon>
        <taxon>Brucellaceae</taxon>
        <taxon>Brucella/Ochrobactrum group</taxon>
        <taxon>Brucella</taxon>
    </lineage>
</organism>
<keyword evidence="1" id="KW-0732">Signal</keyword>
<dbReference type="PROSITE" id="PS51257">
    <property type="entry name" value="PROKAR_LIPOPROTEIN"/>
    <property type="match status" value="1"/>
</dbReference>